<dbReference type="EMBL" id="JAPEVA010000010">
    <property type="protein sequence ID" value="KAJ4409785.1"/>
    <property type="molecule type" value="Genomic_DNA"/>
</dbReference>
<name>A0A9W9DB89_9PLEO</name>
<keyword evidence="3" id="KW-1185">Reference proteome</keyword>
<comment type="caution">
    <text evidence="2">The sequence shown here is derived from an EMBL/GenBank/DDBJ whole genome shotgun (WGS) entry which is preliminary data.</text>
</comment>
<feature type="compositionally biased region" description="Basic and acidic residues" evidence="1">
    <location>
        <begin position="88"/>
        <end position="101"/>
    </location>
</feature>
<evidence type="ECO:0000313" key="3">
    <source>
        <dbReference type="Proteomes" id="UP001140510"/>
    </source>
</evidence>
<organism evidence="2 3">
    <name type="scientific">Didymella pomorum</name>
    <dbReference type="NCBI Taxonomy" id="749634"/>
    <lineage>
        <taxon>Eukaryota</taxon>
        <taxon>Fungi</taxon>
        <taxon>Dikarya</taxon>
        <taxon>Ascomycota</taxon>
        <taxon>Pezizomycotina</taxon>
        <taxon>Dothideomycetes</taxon>
        <taxon>Pleosporomycetidae</taxon>
        <taxon>Pleosporales</taxon>
        <taxon>Pleosporineae</taxon>
        <taxon>Didymellaceae</taxon>
        <taxon>Didymella</taxon>
    </lineage>
</organism>
<reference evidence="2" key="1">
    <citation type="submission" date="2022-10" db="EMBL/GenBank/DDBJ databases">
        <title>Tapping the CABI collections for fungal endophytes: first genome assemblies for Collariella, Neodidymelliopsis, Ascochyta clinopodiicola, Didymella pomorum, Didymosphaeria variabile, Neocosmospora piperis and Neocucurbitaria cava.</title>
        <authorList>
            <person name="Hill R."/>
        </authorList>
    </citation>
    <scope>NUCLEOTIDE SEQUENCE</scope>
    <source>
        <strain evidence="2">IMI 355091</strain>
    </source>
</reference>
<feature type="region of interest" description="Disordered" evidence="1">
    <location>
        <begin position="88"/>
        <end position="115"/>
    </location>
</feature>
<evidence type="ECO:0000313" key="2">
    <source>
        <dbReference type="EMBL" id="KAJ4409785.1"/>
    </source>
</evidence>
<protein>
    <submittedName>
        <fullName evidence="2">Uncharacterized protein</fullName>
    </submittedName>
</protein>
<sequence length="343" mass="39012">MDTDSDKEPYRTLCARFDFYRQPRKEQEKEGINYKTQRFAYDSDPILEGYGAPNNVKSHDVSSASLEKVHETSLRNILPQKIIVQQKEDKPEKKLLQKDAQKTNNESASLKRKQEIQKDDRVFKKQIIRKSTGKIMTFQEKVDKLHDEYVMRGGFSGKVLDRRLFDKAIPARYRLMTQTLSLSDLETSITLAEQPRIPQTVQVSTPLTSFASLAPPAPVTPPATPTKKTTPDFVSLPASNTEFVKEMAKEVRRYSEDDANQLVMAAARFPSSSKRAANIAKAKGVLRKYVARLDGELRKIKEVNSSVQIAGERTRDAVLALENVEQELSVWRDTVHERTQALQ</sequence>
<proteinExistence type="predicted"/>
<accession>A0A9W9DB89</accession>
<dbReference type="AlphaFoldDB" id="A0A9W9DB89"/>
<dbReference type="Proteomes" id="UP001140510">
    <property type="component" value="Unassembled WGS sequence"/>
</dbReference>
<evidence type="ECO:0000256" key="1">
    <source>
        <dbReference type="SAM" id="MobiDB-lite"/>
    </source>
</evidence>
<gene>
    <name evidence="2" type="ORF">N0V91_002259</name>
</gene>